<accession>A0A7M2YWE8</accession>
<dbReference type="SUPFAM" id="SSF52833">
    <property type="entry name" value="Thioredoxin-like"/>
    <property type="match status" value="1"/>
</dbReference>
<evidence type="ECO:0000256" key="5">
    <source>
        <dbReference type="ARBA" id="ARBA00023284"/>
    </source>
</evidence>
<dbReference type="PANTHER" id="PTHR45663">
    <property type="entry name" value="GEO12009P1"/>
    <property type="match status" value="1"/>
</dbReference>
<dbReference type="EMBL" id="QQZY01000004">
    <property type="protein sequence ID" value="RDI74453.1"/>
    <property type="molecule type" value="Genomic_DNA"/>
</dbReference>
<keyword evidence="4 8" id="KW-1015">Disulfide bond</keyword>
<evidence type="ECO:0000256" key="3">
    <source>
        <dbReference type="ARBA" id="ARBA00022982"/>
    </source>
</evidence>
<dbReference type="InterPro" id="IPR017937">
    <property type="entry name" value="Thioredoxin_CS"/>
</dbReference>
<evidence type="ECO:0000256" key="6">
    <source>
        <dbReference type="PIRNR" id="PIRNR000077"/>
    </source>
</evidence>
<feature type="domain" description="Thioredoxin" evidence="9">
    <location>
        <begin position="1"/>
        <end position="106"/>
    </location>
</feature>
<evidence type="ECO:0000256" key="2">
    <source>
        <dbReference type="ARBA" id="ARBA00022448"/>
    </source>
</evidence>
<keyword evidence="3" id="KW-0249">Electron transport</keyword>
<keyword evidence="2" id="KW-0813">Transport</keyword>
<feature type="disulfide bond" description="Redox-active" evidence="8">
    <location>
        <begin position="30"/>
        <end position="33"/>
    </location>
</feature>
<dbReference type="RefSeq" id="WP_114796446.1">
    <property type="nucleotide sequence ID" value="NZ_QQZY01000004.1"/>
</dbReference>
<dbReference type="FunFam" id="3.40.30.10:FF:000001">
    <property type="entry name" value="Thioredoxin"/>
    <property type="match status" value="1"/>
</dbReference>
<evidence type="ECO:0000256" key="1">
    <source>
        <dbReference type="ARBA" id="ARBA00008987"/>
    </source>
</evidence>
<dbReference type="PIRSF" id="PIRSF000077">
    <property type="entry name" value="Thioredoxin"/>
    <property type="match status" value="1"/>
</dbReference>
<feature type="active site" description="Nucleophile" evidence="7">
    <location>
        <position position="33"/>
    </location>
</feature>
<dbReference type="GO" id="GO:0005829">
    <property type="term" value="C:cytosol"/>
    <property type="evidence" value="ECO:0007669"/>
    <property type="project" value="TreeGrafter"/>
</dbReference>
<dbReference type="AlphaFoldDB" id="A0A7M2YWE8"/>
<evidence type="ECO:0000313" key="10">
    <source>
        <dbReference type="EMBL" id="RDI74453.1"/>
    </source>
</evidence>
<evidence type="ECO:0000259" key="9">
    <source>
        <dbReference type="PROSITE" id="PS51352"/>
    </source>
</evidence>
<reference evidence="10 11" key="1">
    <citation type="submission" date="2018-07" db="EMBL/GenBank/DDBJ databases">
        <title>High-quality-draft genome sequence of Gaiella occulta.</title>
        <authorList>
            <person name="Severino R."/>
            <person name="Froufe H.J.C."/>
            <person name="Rainey F.A."/>
            <person name="Barroso C."/>
            <person name="Albuquerque L."/>
            <person name="Lobo-Da-Cunha A."/>
            <person name="Da Costa M.S."/>
            <person name="Egas C."/>
        </authorList>
    </citation>
    <scope>NUCLEOTIDE SEQUENCE [LARGE SCALE GENOMIC DNA]</scope>
    <source>
        <strain evidence="10 11">F2-233</strain>
    </source>
</reference>
<keyword evidence="5 8" id="KW-0676">Redox-active center</keyword>
<dbReference type="Gene3D" id="3.40.30.10">
    <property type="entry name" value="Glutaredoxin"/>
    <property type="match status" value="1"/>
</dbReference>
<name>A0A7M2YWE8_9ACTN</name>
<dbReference type="PROSITE" id="PS00194">
    <property type="entry name" value="THIOREDOXIN_1"/>
    <property type="match status" value="1"/>
</dbReference>
<dbReference type="InterPro" id="IPR013766">
    <property type="entry name" value="Thioredoxin_domain"/>
</dbReference>
<reference evidence="11" key="2">
    <citation type="journal article" date="2019" name="MicrobiologyOpen">
        <title>High-quality draft genome sequence of Gaiella occulta isolated from a 150 meter deep mineral water borehole and comparison with the genome sequences of other deep-branching lineages of the phylum Actinobacteria.</title>
        <authorList>
            <person name="Severino R."/>
            <person name="Froufe H.J.C."/>
            <person name="Barroso C."/>
            <person name="Albuquerque L."/>
            <person name="Lobo-da-Cunha A."/>
            <person name="da Costa M.S."/>
            <person name="Egas C."/>
        </authorList>
    </citation>
    <scope>NUCLEOTIDE SEQUENCE [LARGE SCALE GENOMIC DNA]</scope>
    <source>
        <strain evidence="11">F2-233</strain>
    </source>
</reference>
<dbReference type="OrthoDB" id="9790390at2"/>
<feature type="site" description="Deprotonates C-terminal active site Cys" evidence="7">
    <location>
        <position position="24"/>
    </location>
</feature>
<evidence type="ECO:0000313" key="11">
    <source>
        <dbReference type="Proteomes" id="UP000254134"/>
    </source>
</evidence>
<feature type="active site" description="Nucleophile" evidence="7">
    <location>
        <position position="30"/>
    </location>
</feature>
<dbReference type="GO" id="GO:0015035">
    <property type="term" value="F:protein-disulfide reductase activity"/>
    <property type="evidence" value="ECO:0007669"/>
    <property type="project" value="InterPro"/>
</dbReference>
<dbReference type="Pfam" id="PF00085">
    <property type="entry name" value="Thioredoxin"/>
    <property type="match status" value="1"/>
</dbReference>
<gene>
    <name evidence="10" type="ORF">Gocc_2029</name>
</gene>
<dbReference type="InterPro" id="IPR005746">
    <property type="entry name" value="Thioredoxin"/>
</dbReference>
<comment type="similarity">
    <text evidence="1 6">Belongs to the thioredoxin family.</text>
</comment>
<organism evidence="10 11">
    <name type="scientific">Gaiella occulta</name>
    <dbReference type="NCBI Taxonomy" id="1002870"/>
    <lineage>
        <taxon>Bacteria</taxon>
        <taxon>Bacillati</taxon>
        <taxon>Actinomycetota</taxon>
        <taxon>Thermoleophilia</taxon>
        <taxon>Gaiellales</taxon>
        <taxon>Gaiellaceae</taxon>
        <taxon>Gaiella</taxon>
    </lineage>
</organism>
<keyword evidence="11" id="KW-1185">Reference proteome</keyword>
<comment type="caution">
    <text evidence="10">The sequence shown here is derived from an EMBL/GenBank/DDBJ whole genome shotgun (WGS) entry which is preliminary data.</text>
</comment>
<feature type="site" description="Contributes to redox potential value" evidence="7">
    <location>
        <position position="32"/>
    </location>
</feature>
<evidence type="ECO:0000256" key="8">
    <source>
        <dbReference type="PIRSR" id="PIRSR000077-4"/>
    </source>
</evidence>
<dbReference type="GO" id="GO:0045454">
    <property type="term" value="P:cell redox homeostasis"/>
    <property type="evidence" value="ECO:0007669"/>
    <property type="project" value="TreeGrafter"/>
</dbReference>
<dbReference type="PANTHER" id="PTHR45663:SF11">
    <property type="entry name" value="GEO12009P1"/>
    <property type="match status" value="1"/>
</dbReference>
<dbReference type="PROSITE" id="PS51352">
    <property type="entry name" value="THIOREDOXIN_2"/>
    <property type="match status" value="1"/>
</dbReference>
<protein>
    <recommendedName>
        <fullName evidence="6">Thioredoxin</fullName>
    </recommendedName>
</protein>
<sequence length="110" mass="11935">MDVSSETFETDVIERSREVPVIVDFWAPWCGPCHMLAPVLEREVERRGGAVELVKVNIDDNPDIARRFAISGIPAVKAFSDGAVVKEFVGAVPPVVVAGFLDALRDEVAA</sequence>
<dbReference type="Proteomes" id="UP000254134">
    <property type="component" value="Unassembled WGS sequence"/>
</dbReference>
<proteinExistence type="inferred from homology"/>
<evidence type="ECO:0000256" key="7">
    <source>
        <dbReference type="PIRSR" id="PIRSR000077-1"/>
    </source>
</evidence>
<dbReference type="InterPro" id="IPR036249">
    <property type="entry name" value="Thioredoxin-like_sf"/>
</dbReference>
<evidence type="ECO:0000256" key="4">
    <source>
        <dbReference type="ARBA" id="ARBA00023157"/>
    </source>
</evidence>
<dbReference type="PRINTS" id="PR00421">
    <property type="entry name" value="THIOREDOXIN"/>
</dbReference>
<feature type="site" description="Contributes to redox potential value" evidence="7">
    <location>
        <position position="31"/>
    </location>
</feature>
<dbReference type="CDD" id="cd02947">
    <property type="entry name" value="TRX_family"/>
    <property type="match status" value="1"/>
</dbReference>